<dbReference type="EMBL" id="MTYJ01000312">
    <property type="protein sequence ID" value="OWA53286.1"/>
    <property type="molecule type" value="Genomic_DNA"/>
</dbReference>
<protein>
    <submittedName>
        <fullName evidence="2">Uncharacterized protein</fullName>
    </submittedName>
</protein>
<dbReference type="Proteomes" id="UP000192578">
    <property type="component" value="Unassembled WGS sequence"/>
</dbReference>
<dbReference type="OrthoDB" id="3217871at2759"/>
<name>A0A9X6RN26_HYPEX</name>
<comment type="caution">
    <text evidence="2">The sequence shown here is derived from an EMBL/GenBank/DDBJ whole genome shotgun (WGS) entry which is preliminary data.</text>
</comment>
<proteinExistence type="predicted"/>
<gene>
    <name evidence="2" type="ORF">BV898_17719</name>
</gene>
<feature type="region of interest" description="Disordered" evidence="1">
    <location>
        <begin position="137"/>
        <end position="240"/>
    </location>
</feature>
<evidence type="ECO:0000313" key="2">
    <source>
        <dbReference type="EMBL" id="OWA53286.1"/>
    </source>
</evidence>
<feature type="compositionally biased region" description="Acidic residues" evidence="1">
    <location>
        <begin position="159"/>
        <end position="170"/>
    </location>
</feature>
<accession>A0A9X6RN26</accession>
<evidence type="ECO:0000313" key="3">
    <source>
        <dbReference type="Proteomes" id="UP000192578"/>
    </source>
</evidence>
<organism evidence="2 3">
    <name type="scientific">Hypsibius exemplaris</name>
    <name type="common">Freshwater tardigrade</name>
    <dbReference type="NCBI Taxonomy" id="2072580"/>
    <lineage>
        <taxon>Eukaryota</taxon>
        <taxon>Metazoa</taxon>
        <taxon>Ecdysozoa</taxon>
        <taxon>Tardigrada</taxon>
        <taxon>Eutardigrada</taxon>
        <taxon>Parachela</taxon>
        <taxon>Hypsibioidea</taxon>
        <taxon>Hypsibiidae</taxon>
        <taxon>Hypsibius</taxon>
    </lineage>
</organism>
<feature type="compositionally biased region" description="Basic residues" evidence="1">
    <location>
        <begin position="195"/>
        <end position="207"/>
    </location>
</feature>
<keyword evidence="3" id="KW-1185">Reference proteome</keyword>
<dbReference type="AlphaFoldDB" id="A0A9X6RN26"/>
<feature type="compositionally biased region" description="Low complexity" evidence="1">
    <location>
        <begin position="149"/>
        <end position="158"/>
    </location>
</feature>
<reference evidence="3" key="1">
    <citation type="submission" date="2017-01" db="EMBL/GenBank/DDBJ databases">
        <title>Comparative genomics of anhydrobiosis in the tardigrade Hypsibius dujardini.</title>
        <authorList>
            <person name="Yoshida Y."/>
            <person name="Koutsovoulos G."/>
            <person name="Laetsch D."/>
            <person name="Stevens L."/>
            <person name="Kumar S."/>
            <person name="Horikawa D."/>
            <person name="Ishino K."/>
            <person name="Komine S."/>
            <person name="Tomita M."/>
            <person name="Blaxter M."/>
            <person name="Arakawa K."/>
        </authorList>
    </citation>
    <scope>NUCLEOTIDE SEQUENCE [LARGE SCALE GENOMIC DNA]</scope>
    <source>
        <strain evidence="3">Z151</strain>
    </source>
</reference>
<evidence type="ECO:0000256" key="1">
    <source>
        <dbReference type="SAM" id="MobiDB-lite"/>
    </source>
</evidence>
<sequence>MKCQRVSNAGNQATFLTSIPSGSHSQRLAQALDRPSQLAFYYQLDLRCETPSIVKAQKLAASYVQTVLGKSHLEQIEDLIRLLEHVGAAVPDSEETEEENGENWSTLNQSTDLAAADMADRSTADLVQFASNMHRLGLGLPPTGPPAAAPLSENGTTTSEEELDSGEEDQSGGGETGGTSMSAADGMGTLGLPRSSKRKRRGRKAALRRQPDGEGAVYSSGVSAADGDEDVDGSGETPVRPRRTAARLVATTSTIIPTTAPTLLPKFDLTDPPRPVDEVNYWKSAHHGRLQICPDSEVFVDEAVLTQLRLQFGPGTMTAKIQWHLYSWQLVLHLLGGEKEVVRVRLANPKVGIDRMLQENSKAVIAHVEDIFQLESNIDPRSWKQMINSYMLKLTKRFLKNNPELRQEM</sequence>